<dbReference type="SUPFAM" id="SSF52172">
    <property type="entry name" value="CheY-like"/>
    <property type="match status" value="1"/>
</dbReference>
<accession>A0ABX1F1T1</accession>
<feature type="modified residue" description="4-aspartylphosphate" evidence="2">
    <location>
        <position position="67"/>
    </location>
</feature>
<evidence type="ECO:0000313" key="5">
    <source>
        <dbReference type="Proteomes" id="UP000765160"/>
    </source>
</evidence>
<protein>
    <submittedName>
        <fullName evidence="4">Response regulator</fullName>
    </submittedName>
</protein>
<dbReference type="InterPro" id="IPR011006">
    <property type="entry name" value="CheY-like_superfamily"/>
</dbReference>
<evidence type="ECO:0000256" key="2">
    <source>
        <dbReference type="PROSITE-ProRule" id="PRU00169"/>
    </source>
</evidence>
<keyword evidence="1 2" id="KW-0597">Phosphoprotein</keyword>
<evidence type="ECO:0000256" key="1">
    <source>
        <dbReference type="ARBA" id="ARBA00022553"/>
    </source>
</evidence>
<dbReference type="Proteomes" id="UP000765160">
    <property type="component" value="Unassembled WGS sequence"/>
</dbReference>
<feature type="domain" description="Response regulatory" evidence="3">
    <location>
        <begin position="18"/>
        <end position="134"/>
    </location>
</feature>
<dbReference type="SMART" id="SM00448">
    <property type="entry name" value="REC"/>
    <property type="match status" value="1"/>
</dbReference>
<evidence type="ECO:0000313" key="4">
    <source>
        <dbReference type="EMBL" id="NKE46301.1"/>
    </source>
</evidence>
<dbReference type="RefSeq" id="WP_168050889.1">
    <property type="nucleotide sequence ID" value="NZ_JAATJR010000004.1"/>
</dbReference>
<dbReference type="Gene3D" id="3.40.50.2300">
    <property type="match status" value="1"/>
</dbReference>
<dbReference type="Pfam" id="PF00072">
    <property type="entry name" value="Response_reg"/>
    <property type="match status" value="1"/>
</dbReference>
<sequence>MPDSPAQDRTAGADAPAKILVVDDATVVRLYYGQTLAAEGYAMAEAINGQEGIERALCERFDLCVVDVNMPVMDGYAFVRALRAEPATAATPVLMTSTQSGDVDRRLAVEAGANFYLVKPVQPAALAATVAAMIGRRPAPQEGSSA</sequence>
<keyword evidence="5" id="KW-1185">Reference proteome</keyword>
<reference evidence="4 5" key="1">
    <citation type="submission" date="2020-03" db="EMBL/GenBank/DDBJ databases">
        <title>Roseomonas selenitidurans sp. nov. isolated from soil.</title>
        <authorList>
            <person name="Liu H."/>
        </authorList>
    </citation>
    <scope>NUCLEOTIDE SEQUENCE [LARGE SCALE GENOMIC DNA]</scope>
    <source>
        <strain evidence="4 5">JCM 15073</strain>
    </source>
</reference>
<dbReference type="InterPro" id="IPR050595">
    <property type="entry name" value="Bact_response_regulator"/>
</dbReference>
<comment type="caution">
    <text evidence="4">The sequence shown here is derived from an EMBL/GenBank/DDBJ whole genome shotgun (WGS) entry which is preliminary data.</text>
</comment>
<gene>
    <name evidence="4" type="ORF">HB662_16055</name>
</gene>
<dbReference type="PROSITE" id="PS50110">
    <property type="entry name" value="RESPONSE_REGULATORY"/>
    <property type="match status" value="1"/>
</dbReference>
<dbReference type="InterPro" id="IPR001789">
    <property type="entry name" value="Sig_transdc_resp-reg_receiver"/>
</dbReference>
<proteinExistence type="predicted"/>
<dbReference type="EMBL" id="JAAVTX010000004">
    <property type="protein sequence ID" value="NKE46301.1"/>
    <property type="molecule type" value="Genomic_DNA"/>
</dbReference>
<name>A0ABX1F1T1_9PROT</name>
<evidence type="ECO:0000259" key="3">
    <source>
        <dbReference type="PROSITE" id="PS50110"/>
    </source>
</evidence>
<dbReference type="PANTHER" id="PTHR44591">
    <property type="entry name" value="STRESS RESPONSE REGULATOR PROTEIN 1"/>
    <property type="match status" value="1"/>
</dbReference>
<organism evidence="4 5">
    <name type="scientific">Falsiroseomonas frigidaquae</name>
    <dbReference type="NCBI Taxonomy" id="487318"/>
    <lineage>
        <taxon>Bacteria</taxon>
        <taxon>Pseudomonadati</taxon>
        <taxon>Pseudomonadota</taxon>
        <taxon>Alphaproteobacteria</taxon>
        <taxon>Acetobacterales</taxon>
        <taxon>Roseomonadaceae</taxon>
        <taxon>Falsiroseomonas</taxon>
    </lineage>
</organism>
<dbReference type="PANTHER" id="PTHR44591:SF25">
    <property type="entry name" value="CHEMOTAXIS TWO-COMPONENT RESPONSE REGULATOR"/>
    <property type="match status" value="1"/>
</dbReference>